<keyword evidence="2" id="KW-1185">Reference proteome</keyword>
<evidence type="ECO:0000313" key="2">
    <source>
        <dbReference type="Proteomes" id="UP001209737"/>
    </source>
</evidence>
<organism evidence="1 2">
    <name type="scientific">Leptospira limi</name>
    <dbReference type="NCBI Taxonomy" id="2950023"/>
    <lineage>
        <taxon>Bacteria</taxon>
        <taxon>Pseudomonadati</taxon>
        <taxon>Spirochaetota</taxon>
        <taxon>Spirochaetia</taxon>
        <taxon>Leptospirales</taxon>
        <taxon>Leptospiraceae</taxon>
        <taxon>Leptospira</taxon>
    </lineage>
</organism>
<proteinExistence type="predicted"/>
<dbReference type="RefSeq" id="WP_135640244.1">
    <property type="nucleotide sequence ID" value="NZ_JAMQPV010000005.1"/>
</dbReference>
<gene>
    <name evidence="1" type="ORF">ND812_17925</name>
</gene>
<evidence type="ECO:0000313" key="1">
    <source>
        <dbReference type="EMBL" id="MCW7463987.1"/>
    </source>
</evidence>
<dbReference type="Proteomes" id="UP001209737">
    <property type="component" value="Unassembled WGS sequence"/>
</dbReference>
<name>A0ABT3M1Z1_9LEPT</name>
<protein>
    <submittedName>
        <fullName evidence="1">Uncharacterized protein</fullName>
    </submittedName>
</protein>
<dbReference type="EMBL" id="JAMQPV010000005">
    <property type="protein sequence ID" value="MCW7463987.1"/>
    <property type="molecule type" value="Genomic_DNA"/>
</dbReference>
<sequence>MNGKVYDNKFSAVRPELWSIGNLEPGNKKITPEIENEIYTTIAEAAGLDQVVNQDLIKQMWNHRHHLHVSEVGSPDGH</sequence>
<comment type="caution">
    <text evidence="1">The sequence shown here is derived from an EMBL/GenBank/DDBJ whole genome shotgun (WGS) entry which is preliminary data.</text>
</comment>
<accession>A0ABT3M1Z1</accession>
<reference evidence="1 2" key="1">
    <citation type="submission" date="2022-06" db="EMBL/GenBank/DDBJ databases">
        <title>Leptospira isolates from biofilms formed at urban environments.</title>
        <authorList>
            <person name="Ribeiro P.S."/>
            <person name="Sousa T."/>
            <person name="Carvalho N."/>
            <person name="Aburjaile F."/>
            <person name="Neves F."/>
            <person name="Oliveira D."/>
            <person name="Blanco L."/>
            <person name="Lima J."/>
            <person name="Costa F."/>
            <person name="Brenig B."/>
            <person name="Soares S."/>
            <person name="Ramos R."/>
            <person name="Goes-Neto A."/>
            <person name="Matiuzzi M."/>
            <person name="Azevedo V."/>
            <person name="Ristow P."/>
        </authorList>
    </citation>
    <scope>NUCLEOTIDE SEQUENCE [LARGE SCALE GENOMIC DNA]</scope>
    <source>
        <strain evidence="1 2">VSF25</strain>
    </source>
</reference>